<dbReference type="SUPFAM" id="SSF52413">
    <property type="entry name" value="UDP-glucose/GDP-mannose dehydrogenase C-terminal domain"/>
    <property type="match status" value="1"/>
</dbReference>
<gene>
    <name evidence="5" type="ORF">SAMN05421844_105107</name>
</gene>
<dbReference type="InterPro" id="IPR036220">
    <property type="entry name" value="UDP-Glc/GDP-Man_DH_C_sf"/>
</dbReference>
<name>A0ABY0P1E6_9HYPH</name>
<dbReference type="InterPro" id="IPR017476">
    <property type="entry name" value="UDP-Glc/GDP-Man"/>
</dbReference>
<evidence type="ECO:0000256" key="2">
    <source>
        <dbReference type="ARBA" id="ARBA00023027"/>
    </source>
</evidence>
<evidence type="ECO:0000313" key="6">
    <source>
        <dbReference type="Proteomes" id="UP000199468"/>
    </source>
</evidence>
<dbReference type="InterPro" id="IPR014027">
    <property type="entry name" value="UDP-Glc/GDP-Man_DH_C"/>
</dbReference>
<evidence type="ECO:0000256" key="1">
    <source>
        <dbReference type="ARBA" id="ARBA00023002"/>
    </source>
</evidence>
<evidence type="ECO:0000259" key="4">
    <source>
        <dbReference type="SMART" id="SM00984"/>
    </source>
</evidence>
<keyword evidence="6" id="KW-1185">Reference proteome</keyword>
<dbReference type="NCBIfam" id="NF008286">
    <property type="entry name" value="PRK11064.1"/>
    <property type="match status" value="1"/>
</dbReference>
<dbReference type="InterPro" id="IPR008927">
    <property type="entry name" value="6-PGluconate_DH-like_C_sf"/>
</dbReference>
<dbReference type="RefSeq" id="WP_091858058.1">
    <property type="nucleotide sequence ID" value="NZ_FNBZ01000005.1"/>
</dbReference>
<keyword evidence="1" id="KW-0560">Oxidoreductase</keyword>
<dbReference type="InterPro" id="IPR001732">
    <property type="entry name" value="UDP-Glc/GDP-Man_DH_N"/>
</dbReference>
<dbReference type="Pfam" id="PF03720">
    <property type="entry name" value="UDPG_MGDP_dh_C"/>
    <property type="match status" value="1"/>
</dbReference>
<dbReference type="SUPFAM" id="SSF48179">
    <property type="entry name" value="6-phosphogluconate dehydrogenase C-terminal domain-like"/>
    <property type="match status" value="1"/>
</dbReference>
<dbReference type="InterPro" id="IPR028359">
    <property type="entry name" value="UDP_ManNAc/GlcNAc_DH"/>
</dbReference>
<dbReference type="PIRSF" id="PIRSF500136">
    <property type="entry name" value="UDP_ManNAc_DH"/>
    <property type="match status" value="1"/>
</dbReference>
<comment type="caution">
    <text evidence="5">The sequence shown here is derived from an EMBL/GenBank/DDBJ whole genome shotgun (WGS) entry which is preliminary data.</text>
</comment>
<dbReference type="Proteomes" id="UP000199468">
    <property type="component" value="Unassembled WGS sequence"/>
</dbReference>
<dbReference type="PANTHER" id="PTHR43491">
    <property type="entry name" value="UDP-N-ACETYL-D-MANNOSAMINE DEHYDROGENASE"/>
    <property type="match status" value="1"/>
</dbReference>
<dbReference type="InterPro" id="IPR014026">
    <property type="entry name" value="UDP-Glc/GDP-Man_DH_dimer"/>
</dbReference>
<sequence>MSQKKICVVGLGYIGLPTAAMFASRGHEVVGVDINPDVVESLNAGRAHFEEPDLGMLMAAAAQTGRFRATLGAQESADVYILAVPTPFKDGNKPDMSYVDAATDSIIPLLKADDIVILESTSPVGTTERICDRICAARADLRTPRFKEAGSPGQLRIAHCPERILPGQMIRELVANDRVVGGISEMCADAARSVYDSFVKGQTFLTDSRTAEFVKLIENSYRDVNIAFANEMSMICDHLDLDVWEAINLANKHPRVSILRPGPGVGGHCIAVDPWFVIDSAPEQSRVIRQSREVNLEKTRYVTEKIEKAASRFRDPVIACLGVTYKNDVEDLRESPALEIIGHLAANSQQKILVCDPMVKVLPSSLADHANVSLVDLDTARAEADIIVCLVGHRAFQRLDPKLFFNKVVIDTIGLMYDRA</sequence>
<dbReference type="Pfam" id="PF00984">
    <property type="entry name" value="UDPG_MGDP_dh"/>
    <property type="match status" value="1"/>
</dbReference>
<organism evidence="5 6">
    <name type="scientific">Bosea robiniae</name>
    <dbReference type="NCBI Taxonomy" id="1036780"/>
    <lineage>
        <taxon>Bacteria</taxon>
        <taxon>Pseudomonadati</taxon>
        <taxon>Pseudomonadota</taxon>
        <taxon>Alphaproteobacteria</taxon>
        <taxon>Hyphomicrobiales</taxon>
        <taxon>Boseaceae</taxon>
        <taxon>Bosea</taxon>
    </lineage>
</organism>
<feature type="domain" description="UDP-glucose/GDP-mannose dehydrogenase C-terminal" evidence="4">
    <location>
        <begin position="319"/>
        <end position="418"/>
    </location>
</feature>
<dbReference type="EMBL" id="FNBZ01000005">
    <property type="protein sequence ID" value="SDG73016.1"/>
    <property type="molecule type" value="Genomic_DNA"/>
</dbReference>
<dbReference type="Gene3D" id="3.40.50.720">
    <property type="entry name" value="NAD(P)-binding Rossmann-like Domain"/>
    <property type="match status" value="2"/>
</dbReference>
<dbReference type="InterPro" id="IPR036291">
    <property type="entry name" value="NAD(P)-bd_dom_sf"/>
</dbReference>
<dbReference type="NCBIfam" id="TIGR03026">
    <property type="entry name" value="NDP-sugDHase"/>
    <property type="match status" value="1"/>
</dbReference>
<dbReference type="SMART" id="SM00984">
    <property type="entry name" value="UDPG_MGDP_dh_C"/>
    <property type="match status" value="1"/>
</dbReference>
<accession>A0ABY0P1E6</accession>
<comment type="similarity">
    <text evidence="3">Belongs to the UDP-glucose/GDP-mannose dehydrogenase family.</text>
</comment>
<dbReference type="PANTHER" id="PTHR43491:SF1">
    <property type="entry name" value="UDP-N-ACETYL-D-MANNOSAMINE DEHYDROGENASE"/>
    <property type="match status" value="1"/>
</dbReference>
<reference evidence="5 6" key="1">
    <citation type="submission" date="2016-10" db="EMBL/GenBank/DDBJ databases">
        <authorList>
            <person name="Varghese N."/>
            <person name="Submissions S."/>
        </authorList>
    </citation>
    <scope>NUCLEOTIDE SEQUENCE [LARGE SCALE GENOMIC DNA]</scope>
    <source>
        <strain evidence="5 6">DSM 26672</strain>
    </source>
</reference>
<dbReference type="SUPFAM" id="SSF51735">
    <property type="entry name" value="NAD(P)-binding Rossmann-fold domains"/>
    <property type="match status" value="1"/>
</dbReference>
<dbReference type="PIRSF" id="PIRSF000124">
    <property type="entry name" value="UDPglc_GDPman_dh"/>
    <property type="match status" value="1"/>
</dbReference>
<dbReference type="Gene3D" id="1.20.5.100">
    <property type="entry name" value="Cytochrome c1, transmembrane anchor, C-terminal"/>
    <property type="match status" value="1"/>
</dbReference>
<proteinExistence type="inferred from homology"/>
<dbReference type="Pfam" id="PF03721">
    <property type="entry name" value="UDPG_MGDP_dh_N"/>
    <property type="match status" value="1"/>
</dbReference>
<keyword evidence="2" id="KW-0520">NAD</keyword>
<evidence type="ECO:0000256" key="3">
    <source>
        <dbReference type="PIRNR" id="PIRNR000124"/>
    </source>
</evidence>
<evidence type="ECO:0000313" key="5">
    <source>
        <dbReference type="EMBL" id="SDG73016.1"/>
    </source>
</evidence>
<protein>
    <submittedName>
        <fullName evidence="5">UDP-N-acetyl-D-mannosaminuronic acid dehydrogenase</fullName>
    </submittedName>
</protein>